<reference evidence="2" key="1">
    <citation type="journal article" date="2020" name="Stud. Mycol.">
        <title>101 Dothideomycetes genomes: a test case for predicting lifestyles and emergence of pathogens.</title>
        <authorList>
            <person name="Haridas S."/>
            <person name="Albert R."/>
            <person name="Binder M."/>
            <person name="Bloem J."/>
            <person name="Labutti K."/>
            <person name="Salamov A."/>
            <person name="Andreopoulos B."/>
            <person name="Baker S."/>
            <person name="Barry K."/>
            <person name="Bills G."/>
            <person name="Bluhm B."/>
            <person name="Cannon C."/>
            <person name="Castanera R."/>
            <person name="Culley D."/>
            <person name="Daum C."/>
            <person name="Ezra D."/>
            <person name="Gonzalez J."/>
            <person name="Henrissat B."/>
            <person name="Kuo A."/>
            <person name="Liang C."/>
            <person name="Lipzen A."/>
            <person name="Lutzoni F."/>
            <person name="Magnuson J."/>
            <person name="Mondo S."/>
            <person name="Nolan M."/>
            <person name="Ohm R."/>
            <person name="Pangilinan J."/>
            <person name="Park H.-J."/>
            <person name="Ramirez L."/>
            <person name="Alfaro M."/>
            <person name="Sun H."/>
            <person name="Tritt A."/>
            <person name="Yoshinaga Y."/>
            <person name="Zwiers L.-H."/>
            <person name="Turgeon B."/>
            <person name="Goodwin S."/>
            <person name="Spatafora J."/>
            <person name="Crous P."/>
            <person name="Grigoriev I."/>
        </authorList>
    </citation>
    <scope>NUCLEOTIDE SEQUENCE</scope>
    <source>
        <strain evidence="2">CBS 279.74</strain>
    </source>
</reference>
<gene>
    <name evidence="2" type="ORF">K504DRAFT_506477</name>
</gene>
<feature type="compositionally biased region" description="Polar residues" evidence="1">
    <location>
        <begin position="40"/>
        <end position="49"/>
    </location>
</feature>
<feature type="compositionally biased region" description="Low complexity" evidence="1">
    <location>
        <begin position="8"/>
        <end position="39"/>
    </location>
</feature>
<dbReference type="Proteomes" id="UP000799428">
    <property type="component" value="Unassembled WGS sequence"/>
</dbReference>
<dbReference type="OrthoDB" id="3796222at2759"/>
<keyword evidence="3" id="KW-1185">Reference proteome</keyword>
<evidence type="ECO:0000313" key="3">
    <source>
        <dbReference type="Proteomes" id="UP000799428"/>
    </source>
</evidence>
<name>A0A6G1JWL9_9PLEO</name>
<feature type="region of interest" description="Disordered" evidence="1">
    <location>
        <begin position="1"/>
        <end position="49"/>
    </location>
</feature>
<evidence type="ECO:0000313" key="2">
    <source>
        <dbReference type="EMBL" id="KAF2705009.1"/>
    </source>
</evidence>
<dbReference type="AlphaFoldDB" id="A0A6G1JWL9"/>
<proteinExistence type="predicted"/>
<accession>A0A6G1JWL9</accession>
<protein>
    <submittedName>
        <fullName evidence="2">Uncharacterized protein</fullName>
    </submittedName>
</protein>
<evidence type="ECO:0000256" key="1">
    <source>
        <dbReference type="SAM" id="MobiDB-lite"/>
    </source>
</evidence>
<dbReference type="EMBL" id="MU005780">
    <property type="protein sequence ID" value="KAF2705009.1"/>
    <property type="molecule type" value="Genomic_DNA"/>
</dbReference>
<sequence length="476" mass="54167">MARTVANPRTPQTPQTPRRPSTISTPQTPKTSPRPSSSPCGSKSPHNPENTLWVHEMQRRTFLEHLKKWSLSHDSSPHFQGAITVCDELSSGNLQLGKSVNCLLTEHLSIIASKSIVVRLFAPQKENGRYRLVIRNGAGWVTAREYLSHEYFNHYRKKPRRRQTVGCAPRHRTSLSLSNYFAPRPVDRDSVTIRPLFHPFARLPLELQQLILGIAVGKTDVYQPVRSRGPGFSAYDRMGKLLVVPSCIPLPTVFAISKALSQHLVPWIYRTTTFHFETTGFTNFLWQSGPAKRSHVNKITLSFGNMAILHCIRWLAPDPVFSLFNPPMATNPSALQHLWRCQIQDLAKELHLSVLTIDIQCIPSADISFVVRTLRQCFGSVSQVRYTSAGVEVGIDDARLAELKHRRTWAELCKTAFEKYKMDPWYFDARIRKMSSDALCWEMKNQSDFFDTLSDEERVQDTTKSSRLRRVSSLAA</sequence>
<organism evidence="2 3">
    <name type="scientific">Pleomassaria siparia CBS 279.74</name>
    <dbReference type="NCBI Taxonomy" id="1314801"/>
    <lineage>
        <taxon>Eukaryota</taxon>
        <taxon>Fungi</taxon>
        <taxon>Dikarya</taxon>
        <taxon>Ascomycota</taxon>
        <taxon>Pezizomycotina</taxon>
        <taxon>Dothideomycetes</taxon>
        <taxon>Pleosporomycetidae</taxon>
        <taxon>Pleosporales</taxon>
        <taxon>Pleomassariaceae</taxon>
        <taxon>Pleomassaria</taxon>
    </lineage>
</organism>